<gene>
    <name evidence="1" type="ORF">G3O08_18020</name>
</gene>
<comment type="caution">
    <text evidence="1">The sequence shown here is derived from an EMBL/GenBank/DDBJ whole genome shotgun (WGS) entry which is preliminary data.</text>
</comment>
<dbReference type="PROSITE" id="PS51257">
    <property type="entry name" value="PROKAR_LIPOPROTEIN"/>
    <property type="match status" value="1"/>
</dbReference>
<reference evidence="1 2" key="1">
    <citation type="submission" date="2020-02" db="EMBL/GenBank/DDBJ databases">
        <title>Out from the shadows clarifying the taxonomy of the family Cryomorphaceae and related taxa by utilizing the GTDB taxonomic framework.</title>
        <authorList>
            <person name="Bowman J.P."/>
        </authorList>
    </citation>
    <scope>NUCLEOTIDE SEQUENCE [LARGE SCALE GENOMIC DNA]</scope>
    <source>
        <strain evidence="1 2">QSSC 1-22</strain>
    </source>
</reference>
<evidence type="ECO:0008006" key="3">
    <source>
        <dbReference type="Google" id="ProtNLM"/>
    </source>
</evidence>
<accession>A0A7K3WUQ8</accession>
<protein>
    <recommendedName>
        <fullName evidence="3">Clan AA aspartic protease</fullName>
    </recommendedName>
</protein>
<proteinExistence type="predicted"/>
<dbReference type="EMBL" id="JAAGVY010000051">
    <property type="protein sequence ID" value="NEN25397.1"/>
    <property type="molecule type" value="Genomic_DNA"/>
</dbReference>
<keyword evidence="2" id="KW-1185">Reference proteome</keyword>
<dbReference type="PROSITE" id="PS00141">
    <property type="entry name" value="ASP_PROTEASE"/>
    <property type="match status" value="1"/>
</dbReference>
<dbReference type="RefSeq" id="WP_163286854.1">
    <property type="nucleotide sequence ID" value="NZ_JAAGVY010000051.1"/>
</dbReference>
<dbReference type="AlphaFoldDB" id="A0A7K3WUQ8"/>
<dbReference type="SUPFAM" id="SSF50630">
    <property type="entry name" value="Acid proteases"/>
    <property type="match status" value="1"/>
</dbReference>
<dbReference type="InterPro" id="IPR001969">
    <property type="entry name" value="Aspartic_peptidase_AS"/>
</dbReference>
<evidence type="ECO:0000313" key="2">
    <source>
        <dbReference type="Proteomes" id="UP000486602"/>
    </source>
</evidence>
<evidence type="ECO:0000313" key="1">
    <source>
        <dbReference type="EMBL" id="NEN25397.1"/>
    </source>
</evidence>
<name>A0A7K3WUQ8_9FLAO</name>
<dbReference type="GO" id="GO:0006508">
    <property type="term" value="P:proteolysis"/>
    <property type="evidence" value="ECO:0007669"/>
    <property type="project" value="InterPro"/>
</dbReference>
<sequence>MKIKGLTYIICGFLLISACTQSGRRKPVSENETPNASSVKKRTESFSGKNVIKMKKSGGVYLVPTIVNGSNMDFIFDTGASDITISEVEALFLYRQGTLTENDFIGVQQYQIADGSISEGSIINLKTVQIGNKVLYNVKASIIHNTSAPLLLGQSALNQFGQITIDYNNGQITLE</sequence>
<dbReference type="Proteomes" id="UP000486602">
    <property type="component" value="Unassembled WGS sequence"/>
</dbReference>
<dbReference type="Pfam" id="PF13975">
    <property type="entry name" value="gag-asp_proteas"/>
    <property type="match status" value="1"/>
</dbReference>
<dbReference type="CDD" id="cd05483">
    <property type="entry name" value="retropepsin_like_bacteria"/>
    <property type="match status" value="1"/>
</dbReference>
<dbReference type="InterPro" id="IPR021109">
    <property type="entry name" value="Peptidase_aspartic_dom_sf"/>
</dbReference>
<dbReference type="InterPro" id="IPR034122">
    <property type="entry name" value="Retropepsin-like_bacterial"/>
</dbReference>
<dbReference type="GO" id="GO:0004190">
    <property type="term" value="F:aspartic-type endopeptidase activity"/>
    <property type="evidence" value="ECO:0007669"/>
    <property type="project" value="InterPro"/>
</dbReference>
<organism evidence="1 2">
    <name type="scientific">Cryomorpha ignava</name>
    <dbReference type="NCBI Taxonomy" id="101383"/>
    <lineage>
        <taxon>Bacteria</taxon>
        <taxon>Pseudomonadati</taxon>
        <taxon>Bacteroidota</taxon>
        <taxon>Flavobacteriia</taxon>
        <taxon>Flavobacteriales</taxon>
        <taxon>Cryomorphaceae</taxon>
        <taxon>Cryomorpha</taxon>
    </lineage>
</organism>
<dbReference type="Gene3D" id="2.40.70.10">
    <property type="entry name" value="Acid Proteases"/>
    <property type="match status" value="1"/>
</dbReference>